<dbReference type="SMART" id="SM00860">
    <property type="entry name" value="SMI1_KNR4"/>
    <property type="match status" value="1"/>
</dbReference>
<dbReference type="AlphaFoldDB" id="A0AAE7NKB3"/>
<sequence>MHLAKFFHRPPGDDDRELMLIPGGDPMVIGVRMNRQDDPESDQYLREEFSDIDDAVSAFRRHVAELVASGYVETSHTNYTLRDLGPDPQAKPDWQKGLDELMILAFSTPLAEQAKQIEALRGTPAEHEPLYLWLAADHGKAAGEEFAQTLRYAEQARDAINARRASRQAHYAWSISEQDLEGEILELLSSLYLLASNPAASLAIIEHLCRTAPSHDRIRQRAELLCGFFPERREEAFDDAYQWSRFGGYDVILLFPEYAEYAARRREGTSAKGWRWRPATPVSAADISAAEQALGVRLPEDYRNFLLTRGETELLVRLPESSSELRFYAPGELATQLRNVLDFIAYSEDELEEACAYFRKEYGVSLKHLIPIAEPSQLSRCLLLHLEPGERYGWCFQWDHDGGWELEQPQPSFDVALKALTDGIERRDATQLAFFDLSSG</sequence>
<name>A0AAE7NKB3_9BRAD</name>
<feature type="domain" description="Knr4/Smi1-like" evidence="1">
    <location>
        <begin position="281"/>
        <end position="419"/>
    </location>
</feature>
<gene>
    <name evidence="2" type="ORF">WN72_00055</name>
</gene>
<dbReference type="RefSeq" id="WP_092211825.1">
    <property type="nucleotide sequence ID" value="NZ_CP030050.1"/>
</dbReference>
<reference evidence="2 3" key="1">
    <citation type="submission" date="2018-06" db="EMBL/GenBank/DDBJ databases">
        <title>Comparative genomics of Bradyrhizobium nodulating Arachidis hypogaea.</title>
        <authorList>
            <person name="Li Y."/>
        </authorList>
    </citation>
    <scope>NUCLEOTIDE SEQUENCE [LARGE SCALE GENOMIC DNA]</scope>
    <source>
        <strain evidence="2 3">CCBAU 051107</strain>
    </source>
</reference>
<evidence type="ECO:0000259" key="1">
    <source>
        <dbReference type="SMART" id="SM00860"/>
    </source>
</evidence>
<dbReference type="KEGG" id="barh:WN72_00055"/>
<protein>
    <submittedName>
        <fullName evidence="2">SMI1/KNR4 family protein</fullName>
    </submittedName>
</protein>
<dbReference type="Gene3D" id="3.40.1580.10">
    <property type="entry name" value="SMI1/KNR4-like"/>
    <property type="match status" value="1"/>
</dbReference>
<evidence type="ECO:0000313" key="2">
    <source>
        <dbReference type="EMBL" id="QOZ65013.1"/>
    </source>
</evidence>
<dbReference type="Pfam" id="PF09346">
    <property type="entry name" value="SMI1_KNR4"/>
    <property type="match status" value="1"/>
</dbReference>
<dbReference type="Proteomes" id="UP000594015">
    <property type="component" value="Chromosome"/>
</dbReference>
<dbReference type="InterPro" id="IPR018958">
    <property type="entry name" value="Knr4/Smi1-like_dom"/>
</dbReference>
<accession>A0AAE7NKB3</accession>
<proteinExistence type="predicted"/>
<dbReference type="InterPro" id="IPR037883">
    <property type="entry name" value="Knr4/Smi1-like_sf"/>
</dbReference>
<organism evidence="2 3">
    <name type="scientific">Bradyrhizobium arachidis</name>
    <dbReference type="NCBI Taxonomy" id="858423"/>
    <lineage>
        <taxon>Bacteria</taxon>
        <taxon>Pseudomonadati</taxon>
        <taxon>Pseudomonadota</taxon>
        <taxon>Alphaproteobacteria</taxon>
        <taxon>Hyphomicrobiales</taxon>
        <taxon>Nitrobacteraceae</taxon>
        <taxon>Bradyrhizobium</taxon>
    </lineage>
</organism>
<dbReference type="EMBL" id="CP030050">
    <property type="protein sequence ID" value="QOZ65013.1"/>
    <property type="molecule type" value="Genomic_DNA"/>
</dbReference>
<evidence type="ECO:0000313" key="3">
    <source>
        <dbReference type="Proteomes" id="UP000594015"/>
    </source>
</evidence>
<dbReference type="SUPFAM" id="SSF160631">
    <property type="entry name" value="SMI1/KNR4-like"/>
    <property type="match status" value="1"/>
</dbReference>